<dbReference type="KEGG" id="kpf:IX53_05155"/>
<dbReference type="STRING" id="1330330.IX53_05155"/>
<sequence length="104" mass="11478">MLIGLFVASVSILGFVEISYLEVSVEKQLIDSLHLFLDTRSFTRLPNVPTRCIITEEERDLELGKGSIAKVIEATVTSGNINLKIEFIDNIIPQSNSKKGGSKK</sequence>
<reference evidence="1 2" key="1">
    <citation type="submission" date="2015-04" db="EMBL/GenBank/DDBJ databases">
        <title>Complete Genome Sequence of Kosmotoga pacifica SLHLJ1.</title>
        <authorList>
            <person name="Jiang L.J."/>
            <person name="Shao Z.Z."/>
            <person name="Jebbar M."/>
        </authorList>
    </citation>
    <scope>NUCLEOTIDE SEQUENCE [LARGE SCALE GENOMIC DNA]</scope>
    <source>
        <strain evidence="1 2">SLHLJ1</strain>
    </source>
</reference>
<name>A0A0G2ZCN2_9BACT</name>
<organism evidence="1 2">
    <name type="scientific">Kosmotoga pacifica</name>
    <dbReference type="NCBI Taxonomy" id="1330330"/>
    <lineage>
        <taxon>Bacteria</taxon>
        <taxon>Thermotogati</taxon>
        <taxon>Thermotogota</taxon>
        <taxon>Thermotogae</taxon>
        <taxon>Kosmotogales</taxon>
        <taxon>Kosmotogaceae</taxon>
        <taxon>Kosmotoga</taxon>
    </lineage>
</organism>
<gene>
    <name evidence="1" type="ORF">IX53_05155</name>
</gene>
<evidence type="ECO:0000313" key="2">
    <source>
        <dbReference type="Proteomes" id="UP000035159"/>
    </source>
</evidence>
<keyword evidence="2" id="KW-1185">Reference proteome</keyword>
<dbReference type="EMBL" id="CP011232">
    <property type="protein sequence ID" value="AKI97304.1"/>
    <property type="molecule type" value="Genomic_DNA"/>
</dbReference>
<dbReference type="Proteomes" id="UP000035159">
    <property type="component" value="Chromosome"/>
</dbReference>
<dbReference type="AlphaFoldDB" id="A0A0G2ZCN2"/>
<proteinExistence type="predicted"/>
<accession>A0A0G2ZCN2</accession>
<evidence type="ECO:0000313" key="1">
    <source>
        <dbReference type="EMBL" id="AKI97304.1"/>
    </source>
</evidence>
<dbReference type="PATRIC" id="fig|1330330.3.peg.1034"/>
<dbReference type="RefSeq" id="WP_047754438.1">
    <property type="nucleotide sequence ID" value="NZ_CASWEU010000002.1"/>
</dbReference>
<protein>
    <submittedName>
        <fullName evidence="1">Uncharacterized protein</fullName>
    </submittedName>
</protein>